<keyword evidence="2" id="KW-1185">Reference proteome</keyword>
<comment type="caution">
    <text evidence="1">The sequence shown here is derived from an EMBL/GenBank/DDBJ whole genome shotgun (WGS) entry which is preliminary data.</text>
</comment>
<dbReference type="EMBL" id="JAWDIE010000015">
    <property type="protein sequence ID" value="MEJ7138807.1"/>
    <property type="molecule type" value="Genomic_DNA"/>
</dbReference>
<evidence type="ECO:0000313" key="2">
    <source>
        <dbReference type="Proteomes" id="UP001364695"/>
    </source>
</evidence>
<accession>A0ACC6P3T6</accession>
<dbReference type="Proteomes" id="UP001364695">
    <property type="component" value="Unassembled WGS sequence"/>
</dbReference>
<protein>
    <submittedName>
        <fullName evidence="1">Uncharacterized protein</fullName>
    </submittedName>
</protein>
<sequence length="77" mass="8403">MNQAPPPDRIRWLKPSGAPVSCTEKVKVLDENYADLRQQLQDMLDDALLMGCDEAQVRQAFAHLALGLPATVAPSGE</sequence>
<proteinExistence type="predicted"/>
<gene>
    <name evidence="1" type="ORF">RV045_10275</name>
</gene>
<evidence type="ECO:0000313" key="1">
    <source>
        <dbReference type="EMBL" id="MEJ7138807.1"/>
    </source>
</evidence>
<name>A0ACC6P3T6_9BURK</name>
<organism evidence="1 2">
    <name type="scientific">Amphibiibacter pelophylacis</name>
    <dbReference type="NCBI Taxonomy" id="1799477"/>
    <lineage>
        <taxon>Bacteria</taxon>
        <taxon>Pseudomonadati</taxon>
        <taxon>Pseudomonadota</taxon>
        <taxon>Betaproteobacteria</taxon>
        <taxon>Burkholderiales</taxon>
        <taxon>Sphaerotilaceae</taxon>
        <taxon>Amphibiibacter</taxon>
    </lineage>
</organism>
<reference evidence="1" key="1">
    <citation type="submission" date="2023-10" db="EMBL/GenBank/DDBJ databases">
        <title>Amphibacter perezi, gen. nov., sp. nov. a novel taxa of the family Comamonadaceae, class Betaproteobacteria isolated from the skin microbiota of Pelophylax perezi from different populations.</title>
        <authorList>
            <person name="Costa S."/>
            <person name="Proenca D.N."/>
            <person name="Lopes I."/>
            <person name="Morais P.V."/>
        </authorList>
    </citation>
    <scope>NUCLEOTIDE SEQUENCE</scope>
    <source>
        <strain evidence="1">SL12-8</strain>
    </source>
</reference>